<dbReference type="Proteomes" id="UP000027219">
    <property type="component" value="Unassembled WGS sequence"/>
</dbReference>
<reference evidence="2 5" key="2">
    <citation type="submission" date="2019-09" db="EMBL/GenBank/DDBJ databases">
        <title>Whole genome sequence of Vibrio fortis.</title>
        <authorList>
            <person name="Das S.K."/>
        </authorList>
    </citation>
    <scope>NUCLEOTIDE SEQUENCE [LARGE SCALE GENOMIC DNA]</scope>
    <source>
        <strain evidence="2 5">AN60</strain>
    </source>
</reference>
<gene>
    <name evidence="2" type="ORF">F2P58_19040</name>
    <name evidence="3" type="ORF">VFDL14_06105</name>
</gene>
<evidence type="ECO:0000256" key="1">
    <source>
        <dbReference type="SAM" id="SignalP"/>
    </source>
</evidence>
<proteinExistence type="predicted"/>
<dbReference type="AlphaFoldDB" id="A0A066V1D0"/>
<dbReference type="SUPFAM" id="SSF53850">
    <property type="entry name" value="Periplasmic binding protein-like II"/>
    <property type="match status" value="1"/>
</dbReference>
<evidence type="ECO:0000313" key="2">
    <source>
        <dbReference type="EMBL" id="KAB0286742.1"/>
    </source>
</evidence>
<evidence type="ECO:0000313" key="5">
    <source>
        <dbReference type="Proteomes" id="UP000326789"/>
    </source>
</evidence>
<feature type="chain" id="PRO_5044538718" evidence="1">
    <location>
        <begin position="20"/>
        <end position="131"/>
    </location>
</feature>
<evidence type="ECO:0000313" key="3">
    <source>
        <dbReference type="EMBL" id="KDN30299.1"/>
    </source>
</evidence>
<evidence type="ECO:0000313" key="4">
    <source>
        <dbReference type="Proteomes" id="UP000027219"/>
    </source>
</evidence>
<dbReference type="EMBL" id="VWSE01000008">
    <property type="protein sequence ID" value="KAB0286742.1"/>
    <property type="molecule type" value="Genomic_DNA"/>
</dbReference>
<name>A0A066V1D0_9VIBR</name>
<keyword evidence="1" id="KW-0732">Signal</keyword>
<sequence length="131" mass="14038">MLKKTLLAAALLSSVNAFAGIVVVGSPSMSELDASTVKKLYLGKAKSLQIEAVDLEDGHPMKTEFHQAITQKTEAQLQAYWAKRVFTGKGQPPKSVGQESLAKDMVASSSNTIAYIDESLVDSSVKVILKL</sequence>
<dbReference type="RefSeq" id="WP_032549323.1">
    <property type="nucleotide sequence ID" value="NZ_JBEEAX010000002.1"/>
</dbReference>
<accession>A0A066V1D0</accession>
<dbReference type="STRING" id="212667.VFDL14_06105"/>
<dbReference type="OrthoDB" id="5368544at2"/>
<keyword evidence="4" id="KW-1185">Reference proteome</keyword>
<organism evidence="3 4">
    <name type="scientific">Vibrio fortis</name>
    <dbReference type="NCBI Taxonomy" id="212667"/>
    <lineage>
        <taxon>Bacteria</taxon>
        <taxon>Pseudomonadati</taxon>
        <taxon>Pseudomonadota</taxon>
        <taxon>Gammaproteobacteria</taxon>
        <taxon>Vibrionales</taxon>
        <taxon>Vibrionaceae</taxon>
        <taxon>Vibrio</taxon>
    </lineage>
</organism>
<dbReference type="Proteomes" id="UP000326789">
    <property type="component" value="Unassembled WGS sequence"/>
</dbReference>
<comment type="caution">
    <text evidence="3">The sequence shown here is derived from an EMBL/GenBank/DDBJ whole genome shotgun (WGS) entry which is preliminary data.</text>
</comment>
<feature type="signal peptide" evidence="1">
    <location>
        <begin position="1"/>
        <end position="19"/>
    </location>
</feature>
<protein>
    <submittedName>
        <fullName evidence="3">Phosphate ABC transporter substrate-binding protein</fullName>
    </submittedName>
</protein>
<dbReference type="EMBL" id="JFFR01000002">
    <property type="protein sequence ID" value="KDN30299.1"/>
    <property type="molecule type" value="Genomic_DNA"/>
</dbReference>
<reference evidence="3 4" key="1">
    <citation type="submission" date="2014-02" db="EMBL/GenBank/DDBJ databases">
        <title>Vibrio fortis Dalian14 Genome Sequencing.</title>
        <authorList>
            <person name="Wang Y."/>
            <person name="Song L."/>
            <person name="Liu G."/>
            <person name="Ding J."/>
        </authorList>
    </citation>
    <scope>NUCLEOTIDE SEQUENCE [LARGE SCALE GENOMIC DNA]</scope>
    <source>
        <strain evidence="3 4">Dalian14</strain>
    </source>
</reference>
<dbReference type="Gene3D" id="3.40.190.10">
    <property type="entry name" value="Periplasmic binding protein-like II"/>
    <property type="match status" value="1"/>
</dbReference>